<protein>
    <submittedName>
        <fullName evidence="3">Serine hydrolase domain-containing protein</fullName>
    </submittedName>
</protein>
<dbReference type="Pfam" id="PF00144">
    <property type="entry name" value="Beta-lactamase"/>
    <property type="match status" value="1"/>
</dbReference>
<feature type="chain" id="PRO_5045982301" evidence="1">
    <location>
        <begin position="35"/>
        <end position="411"/>
    </location>
</feature>
<dbReference type="SUPFAM" id="SSF56601">
    <property type="entry name" value="beta-lactamase/transpeptidase-like"/>
    <property type="match status" value="1"/>
</dbReference>
<dbReference type="EMBL" id="BAABHF010000028">
    <property type="protein sequence ID" value="GAA4502699.1"/>
    <property type="molecule type" value="Genomic_DNA"/>
</dbReference>
<dbReference type="InterPro" id="IPR050491">
    <property type="entry name" value="AmpC-like"/>
</dbReference>
<dbReference type="PANTHER" id="PTHR46825">
    <property type="entry name" value="D-ALANYL-D-ALANINE-CARBOXYPEPTIDASE/ENDOPEPTIDASE AMPH"/>
    <property type="match status" value="1"/>
</dbReference>
<dbReference type="InterPro" id="IPR012338">
    <property type="entry name" value="Beta-lactam/transpept-like"/>
</dbReference>
<name>A0ABP8QJD3_9ACTN</name>
<dbReference type="GO" id="GO:0016787">
    <property type="term" value="F:hydrolase activity"/>
    <property type="evidence" value="ECO:0007669"/>
    <property type="project" value="UniProtKB-KW"/>
</dbReference>
<dbReference type="RefSeq" id="WP_345468743.1">
    <property type="nucleotide sequence ID" value="NZ_BAABHF010000028.1"/>
</dbReference>
<dbReference type="Proteomes" id="UP001500503">
    <property type="component" value="Unassembled WGS sequence"/>
</dbReference>
<reference evidence="4" key="1">
    <citation type="journal article" date="2019" name="Int. J. Syst. Evol. Microbiol.">
        <title>The Global Catalogue of Microorganisms (GCM) 10K type strain sequencing project: providing services to taxonomists for standard genome sequencing and annotation.</title>
        <authorList>
            <consortium name="The Broad Institute Genomics Platform"/>
            <consortium name="The Broad Institute Genome Sequencing Center for Infectious Disease"/>
            <person name="Wu L."/>
            <person name="Ma J."/>
        </authorList>
    </citation>
    <scope>NUCLEOTIDE SEQUENCE [LARGE SCALE GENOMIC DNA]</scope>
    <source>
        <strain evidence="4">JCM 17933</strain>
    </source>
</reference>
<keyword evidence="1" id="KW-0732">Signal</keyword>
<evidence type="ECO:0000256" key="1">
    <source>
        <dbReference type="SAM" id="SignalP"/>
    </source>
</evidence>
<dbReference type="InterPro" id="IPR001466">
    <property type="entry name" value="Beta-lactam-related"/>
</dbReference>
<accession>A0ABP8QJD3</accession>
<dbReference type="Gene3D" id="3.40.710.10">
    <property type="entry name" value="DD-peptidase/beta-lactamase superfamily"/>
    <property type="match status" value="1"/>
</dbReference>
<evidence type="ECO:0000313" key="4">
    <source>
        <dbReference type="Proteomes" id="UP001500503"/>
    </source>
</evidence>
<sequence length="411" mass="44194">MLTKKWRRTWRTYVGAVLMSGLALPALTSSPAVAATARLQRSLDAVHAAGMPGVYAAVRDGGRTWKGASGVADTSTGRPVTPDSRHRIGSITKTLTATAVLQQVAQGRIALDAPIGRYLPDLVPGERGRQITVRMLLNHTSGINDYDDAVFASLGQGSTADLDRYRFHTFRPEELVRIGMNRPATNEPGAKWAYSNTNYVLAGLLLEKVTGRPAATYITEHVIRPAGMRHTYFPGTNPYIAGPHSKAYYPLYGLVDPPGEYSVYNMSWASTAGEVVSTMADLDAFYAALLGGRLVPAAELAEMERTVPMLDASGAHVGDYGLALFRLDLPCGRVWGHDGAVFGMETMALSSADGRRQLAYGLNESTYQHLKADGTLEESPIDDALRAFILGAMCPGGSSDTSAHPLRLPKL</sequence>
<organism evidence="3 4">
    <name type="scientific">Actinoallomurus oryzae</name>
    <dbReference type="NCBI Taxonomy" id="502180"/>
    <lineage>
        <taxon>Bacteria</taxon>
        <taxon>Bacillati</taxon>
        <taxon>Actinomycetota</taxon>
        <taxon>Actinomycetes</taxon>
        <taxon>Streptosporangiales</taxon>
        <taxon>Thermomonosporaceae</taxon>
        <taxon>Actinoallomurus</taxon>
    </lineage>
</organism>
<feature type="signal peptide" evidence="1">
    <location>
        <begin position="1"/>
        <end position="34"/>
    </location>
</feature>
<proteinExistence type="predicted"/>
<evidence type="ECO:0000259" key="2">
    <source>
        <dbReference type="Pfam" id="PF00144"/>
    </source>
</evidence>
<comment type="caution">
    <text evidence="3">The sequence shown here is derived from an EMBL/GenBank/DDBJ whole genome shotgun (WGS) entry which is preliminary data.</text>
</comment>
<keyword evidence="3" id="KW-0378">Hydrolase</keyword>
<keyword evidence="4" id="KW-1185">Reference proteome</keyword>
<feature type="domain" description="Beta-lactamase-related" evidence="2">
    <location>
        <begin position="48"/>
        <end position="343"/>
    </location>
</feature>
<dbReference type="PANTHER" id="PTHR46825:SF7">
    <property type="entry name" value="D-ALANYL-D-ALANINE CARBOXYPEPTIDASE"/>
    <property type="match status" value="1"/>
</dbReference>
<gene>
    <name evidence="3" type="ORF">GCM10023191_054620</name>
</gene>
<evidence type="ECO:0000313" key="3">
    <source>
        <dbReference type="EMBL" id="GAA4502699.1"/>
    </source>
</evidence>